<dbReference type="EMBL" id="JTDY01000390">
    <property type="protein sequence ID" value="KOB77409.1"/>
    <property type="molecule type" value="Genomic_DNA"/>
</dbReference>
<comment type="caution">
    <text evidence="2">The sequence shown here is derived from an EMBL/GenBank/DDBJ whole genome shotgun (WGS) entry which is preliminary data.</text>
</comment>
<evidence type="ECO:0000313" key="3">
    <source>
        <dbReference type="Proteomes" id="UP000037510"/>
    </source>
</evidence>
<organism evidence="2 3">
    <name type="scientific">Operophtera brumata</name>
    <name type="common">Winter moth</name>
    <name type="synonym">Phalaena brumata</name>
    <dbReference type="NCBI Taxonomy" id="104452"/>
    <lineage>
        <taxon>Eukaryota</taxon>
        <taxon>Metazoa</taxon>
        <taxon>Ecdysozoa</taxon>
        <taxon>Arthropoda</taxon>
        <taxon>Hexapoda</taxon>
        <taxon>Insecta</taxon>
        <taxon>Pterygota</taxon>
        <taxon>Neoptera</taxon>
        <taxon>Endopterygota</taxon>
        <taxon>Lepidoptera</taxon>
        <taxon>Glossata</taxon>
        <taxon>Ditrysia</taxon>
        <taxon>Geometroidea</taxon>
        <taxon>Geometridae</taxon>
        <taxon>Larentiinae</taxon>
        <taxon>Operophtera</taxon>
    </lineage>
</organism>
<feature type="compositionally biased region" description="Low complexity" evidence="1">
    <location>
        <begin position="147"/>
        <end position="161"/>
    </location>
</feature>
<feature type="region of interest" description="Disordered" evidence="1">
    <location>
        <begin position="132"/>
        <end position="161"/>
    </location>
</feature>
<accession>A0A0L7LPS7</accession>
<evidence type="ECO:0000313" key="2">
    <source>
        <dbReference type="EMBL" id="KOB77409.1"/>
    </source>
</evidence>
<sequence>MVMVRITSSSGWVVLAKSSTRATTFKIPLPLKEGRRLISPPTIPRSSSDAFDFVADLRSRMEALRPVAASRHAQPSFFVHRKLTTAAHVFLRDDSVRRSLQPPYSGPHRVISKCEKTLTLVVNGEERTVSVDPTFADGASSSPLAPAPVGDSPVSPSPPELLQELSPVVFTRSGRRVKFRDVLDL</sequence>
<proteinExistence type="predicted"/>
<dbReference type="AlphaFoldDB" id="A0A0L7LPS7"/>
<dbReference type="Proteomes" id="UP000037510">
    <property type="component" value="Unassembled WGS sequence"/>
</dbReference>
<gene>
    <name evidence="2" type="ORF">OBRU01_04159</name>
</gene>
<protein>
    <submittedName>
        <fullName evidence="2">Gag-Pol polyprotein</fullName>
    </submittedName>
</protein>
<evidence type="ECO:0000256" key="1">
    <source>
        <dbReference type="SAM" id="MobiDB-lite"/>
    </source>
</evidence>
<dbReference type="STRING" id="104452.A0A0L7LPS7"/>
<reference evidence="2 3" key="1">
    <citation type="journal article" date="2015" name="Genome Biol. Evol.">
        <title>The genome of winter moth (Operophtera brumata) provides a genomic perspective on sexual dimorphism and phenology.</title>
        <authorList>
            <person name="Derks M.F."/>
            <person name="Smit S."/>
            <person name="Salis L."/>
            <person name="Schijlen E."/>
            <person name="Bossers A."/>
            <person name="Mateman C."/>
            <person name="Pijl A.S."/>
            <person name="de Ridder D."/>
            <person name="Groenen M.A."/>
            <person name="Visser M.E."/>
            <person name="Megens H.J."/>
        </authorList>
    </citation>
    <scope>NUCLEOTIDE SEQUENCE [LARGE SCALE GENOMIC DNA]</scope>
    <source>
        <strain evidence="2">WM2013NL</strain>
        <tissue evidence="2">Head and thorax</tissue>
    </source>
</reference>
<dbReference type="PANTHER" id="PTHR38681">
    <property type="entry name" value="RETROVIRUS-RELATED POL POLYPROTEIN FROM TRANSPOSON 412-LIKE PROTEIN-RELATED"/>
    <property type="match status" value="1"/>
</dbReference>
<dbReference type="PANTHER" id="PTHR38681:SF1">
    <property type="entry name" value="RETROVIRUS-RELATED POL POLYPROTEIN FROM TRANSPOSON 412-LIKE PROTEIN"/>
    <property type="match status" value="1"/>
</dbReference>
<name>A0A0L7LPS7_OPEBR</name>
<keyword evidence="3" id="KW-1185">Reference proteome</keyword>